<keyword evidence="3" id="KW-0597">Phosphoprotein</keyword>
<evidence type="ECO:0000256" key="8">
    <source>
        <dbReference type="ARBA" id="ARBA00023012"/>
    </source>
</evidence>
<evidence type="ECO:0000259" key="11">
    <source>
        <dbReference type="PROSITE" id="PS50112"/>
    </source>
</evidence>
<dbReference type="Gene3D" id="3.30.450.20">
    <property type="entry name" value="PAS domain"/>
    <property type="match status" value="2"/>
</dbReference>
<gene>
    <name evidence="12" type="ORF">OM074_05725</name>
</gene>
<dbReference type="NCBIfam" id="TIGR00229">
    <property type="entry name" value="sensory_box"/>
    <property type="match status" value="1"/>
</dbReference>
<comment type="caution">
    <text evidence="12">The sequence shown here is derived from an EMBL/GenBank/DDBJ whole genome shotgun (WGS) entry which is preliminary data.</text>
</comment>
<dbReference type="SUPFAM" id="SSF55785">
    <property type="entry name" value="PYP-like sensor domain (PAS domain)"/>
    <property type="match status" value="1"/>
</dbReference>
<dbReference type="Proteomes" id="UP001207408">
    <property type="component" value="Unassembled WGS sequence"/>
</dbReference>
<organism evidence="12 13">
    <name type="scientific">Plebeiibacterium marinum</name>
    <dbReference type="NCBI Taxonomy" id="2992111"/>
    <lineage>
        <taxon>Bacteria</taxon>
        <taxon>Pseudomonadati</taxon>
        <taxon>Bacteroidota</taxon>
        <taxon>Bacteroidia</taxon>
        <taxon>Marinilabiliales</taxon>
        <taxon>Marinilabiliaceae</taxon>
        <taxon>Plebeiibacterium</taxon>
    </lineage>
</organism>
<keyword evidence="9" id="KW-0472">Membrane</keyword>
<dbReference type="GO" id="GO:0000155">
    <property type="term" value="F:phosphorelay sensor kinase activity"/>
    <property type="evidence" value="ECO:0007669"/>
    <property type="project" value="InterPro"/>
</dbReference>
<evidence type="ECO:0000256" key="2">
    <source>
        <dbReference type="ARBA" id="ARBA00012438"/>
    </source>
</evidence>
<dbReference type="Gene3D" id="1.20.5.1930">
    <property type="match status" value="1"/>
</dbReference>
<dbReference type="Pfam" id="PF02518">
    <property type="entry name" value="HATPase_c"/>
    <property type="match status" value="1"/>
</dbReference>
<dbReference type="AlphaFoldDB" id="A0AAE3MCA6"/>
<dbReference type="SMART" id="SM00091">
    <property type="entry name" value="PAS"/>
    <property type="match status" value="1"/>
</dbReference>
<keyword evidence="9" id="KW-0812">Transmembrane</keyword>
<evidence type="ECO:0000256" key="7">
    <source>
        <dbReference type="ARBA" id="ARBA00022840"/>
    </source>
</evidence>
<reference evidence="12" key="1">
    <citation type="submission" date="2022-10" db="EMBL/GenBank/DDBJ databases">
        <authorList>
            <person name="Yu W.X."/>
        </authorList>
    </citation>
    <scope>NUCLEOTIDE SEQUENCE</scope>
    <source>
        <strain evidence="12">D04</strain>
    </source>
</reference>
<evidence type="ECO:0000256" key="5">
    <source>
        <dbReference type="ARBA" id="ARBA00022741"/>
    </source>
</evidence>
<dbReference type="InterPro" id="IPR000014">
    <property type="entry name" value="PAS"/>
</dbReference>
<dbReference type="InterPro" id="IPR011712">
    <property type="entry name" value="Sig_transdc_His_kin_sub3_dim/P"/>
</dbReference>
<evidence type="ECO:0000313" key="13">
    <source>
        <dbReference type="Proteomes" id="UP001207408"/>
    </source>
</evidence>
<dbReference type="InterPro" id="IPR035965">
    <property type="entry name" value="PAS-like_dom_sf"/>
</dbReference>
<dbReference type="EC" id="2.7.13.3" evidence="2"/>
<dbReference type="SUPFAM" id="SSF55874">
    <property type="entry name" value="ATPase domain of HSP90 chaperone/DNA topoisomerase II/histidine kinase"/>
    <property type="match status" value="1"/>
</dbReference>
<dbReference type="InterPro" id="IPR050482">
    <property type="entry name" value="Sensor_HK_TwoCompSys"/>
</dbReference>
<dbReference type="InterPro" id="IPR005467">
    <property type="entry name" value="His_kinase_dom"/>
</dbReference>
<dbReference type="RefSeq" id="WP_301198364.1">
    <property type="nucleotide sequence ID" value="NZ_JAPDPI010000008.1"/>
</dbReference>
<accession>A0AAE3MCA6</accession>
<keyword evidence="13" id="KW-1185">Reference proteome</keyword>
<feature type="transmembrane region" description="Helical" evidence="9">
    <location>
        <begin position="101"/>
        <end position="121"/>
    </location>
</feature>
<keyword evidence="7" id="KW-0067">ATP-binding</keyword>
<dbReference type="GO" id="GO:0046983">
    <property type="term" value="F:protein dimerization activity"/>
    <property type="evidence" value="ECO:0007669"/>
    <property type="project" value="InterPro"/>
</dbReference>
<feature type="domain" description="Histidine kinase" evidence="10">
    <location>
        <begin position="596"/>
        <end position="686"/>
    </location>
</feature>
<feature type="transmembrane region" description="Helical" evidence="9">
    <location>
        <begin position="167"/>
        <end position="189"/>
    </location>
</feature>
<dbReference type="InterPro" id="IPR036890">
    <property type="entry name" value="HATPase_C_sf"/>
</dbReference>
<sequence>MSMDKGGNKITNSTEGKLQAFSEKITDLAIYAMIVLTMPLIIYINILSGEAHHYHPISIYSNYVLLGTSLLFFIFYKKIAYRYKRIVFYMALIFFGTKESMFMNLEFMTVIAIILISYTLLTSTVKTSIYTVALTILGFISIPILFHFKAISFYYDPDMFHNNISTIIIRIFELIMGVSFVAALIFFVFKNNRQNIILLEKQVAELDILNKELLIQVAERKKAEVVAHDHAHRFRTLYNSSYDGYMVLSSDYTITDVNPSVLKIYGYNRDEMIGLNSLLLLGNDYKSAINIPEEQSRKQEALSDLLINTTKKTGERLVMKSQTVDISYDEKHQYLVVLKDVTEETIANEALTKNEKLYRTIFEETSDAILLMRGPKVIEHNRVAKELYPDLIKGKNDSIPFTNLNQIMHKQNESVNFAEKISMALKGQPQVFEWIHTNNSKAPIHTLISIKAIKELGMSYYTIVERNITDRKRSQNLVLNSVIQTEENERKRISSDLHDGIGPILTTIKLYAQALVDAPNTDKQLVIKSRLIDTVEEAVNSISEISFNISPHILVNHGIVAAVEAFISKFNLRQEFDFAFTHNGIGRFDENKEITIYRLFTELVNNTIKHAEASRVEFNIFETDAEIDLHYKDNGKGFNTQNISPDTLRMGLGNLKNRIQSFNGQFAIKSQPNKGVKVFIKLPKTENV</sequence>
<feature type="transmembrane region" description="Helical" evidence="9">
    <location>
        <begin position="28"/>
        <end position="47"/>
    </location>
</feature>
<proteinExistence type="predicted"/>
<dbReference type="Gene3D" id="3.30.565.10">
    <property type="entry name" value="Histidine kinase-like ATPase, C-terminal domain"/>
    <property type="match status" value="1"/>
</dbReference>
<dbReference type="Pfam" id="PF07730">
    <property type="entry name" value="HisKA_3"/>
    <property type="match status" value="1"/>
</dbReference>
<dbReference type="PANTHER" id="PTHR24421:SF10">
    <property type="entry name" value="NITRATE_NITRITE SENSOR PROTEIN NARQ"/>
    <property type="match status" value="1"/>
</dbReference>
<feature type="transmembrane region" description="Helical" evidence="9">
    <location>
        <begin position="127"/>
        <end position="146"/>
    </location>
</feature>
<dbReference type="GO" id="GO:0005524">
    <property type="term" value="F:ATP binding"/>
    <property type="evidence" value="ECO:0007669"/>
    <property type="project" value="UniProtKB-KW"/>
</dbReference>
<keyword evidence="8" id="KW-0902">Two-component regulatory system</keyword>
<evidence type="ECO:0000256" key="6">
    <source>
        <dbReference type="ARBA" id="ARBA00022777"/>
    </source>
</evidence>
<dbReference type="Pfam" id="PF13426">
    <property type="entry name" value="PAS_9"/>
    <property type="match status" value="2"/>
</dbReference>
<name>A0AAE3MCA6_9BACT</name>
<dbReference type="EMBL" id="JAPDPI010000008">
    <property type="protein sequence ID" value="MCW3805116.1"/>
    <property type="molecule type" value="Genomic_DNA"/>
</dbReference>
<keyword evidence="4" id="KW-0808">Transferase</keyword>
<evidence type="ECO:0000256" key="9">
    <source>
        <dbReference type="SAM" id="Phobius"/>
    </source>
</evidence>
<keyword evidence="9" id="KW-1133">Transmembrane helix</keyword>
<dbReference type="PROSITE" id="PS50109">
    <property type="entry name" value="HIS_KIN"/>
    <property type="match status" value="1"/>
</dbReference>
<evidence type="ECO:0000259" key="10">
    <source>
        <dbReference type="PROSITE" id="PS50109"/>
    </source>
</evidence>
<dbReference type="CDD" id="cd16917">
    <property type="entry name" value="HATPase_UhpB-NarQ-NarX-like"/>
    <property type="match status" value="1"/>
</dbReference>
<evidence type="ECO:0000256" key="4">
    <source>
        <dbReference type="ARBA" id="ARBA00022679"/>
    </source>
</evidence>
<keyword evidence="6" id="KW-0418">Kinase</keyword>
<keyword evidence="5" id="KW-0547">Nucleotide-binding</keyword>
<protein>
    <recommendedName>
        <fullName evidence="2">histidine kinase</fullName>
        <ecNumber evidence="2">2.7.13.3</ecNumber>
    </recommendedName>
</protein>
<evidence type="ECO:0000256" key="1">
    <source>
        <dbReference type="ARBA" id="ARBA00000085"/>
    </source>
</evidence>
<dbReference type="PROSITE" id="PS50112">
    <property type="entry name" value="PAS"/>
    <property type="match status" value="1"/>
</dbReference>
<comment type="catalytic activity">
    <reaction evidence="1">
        <text>ATP + protein L-histidine = ADP + protein N-phospho-L-histidine.</text>
        <dbReference type="EC" id="2.7.13.3"/>
    </reaction>
</comment>
<dbReference type="PANTHER" id="PTHR24421">
    <property type="entry name" value="NITRATE/NITRITE SENSOR PROTEIN NARX-RELATED"/>
    <property type="match status" value="1"/>
</dbReference>
<evidence type="ECO:0000313" key="12">
    <source>
        <dbReference type="EMBL" id="MCW3805116.1"/>
    </source>
</evidence>
<dbReference type="CDD" id="cd00130">
    <property type="entry name" value="PAS"/>
    <property type="match status" value="1"/>
</dbReference>
<dbReference type="GO" id="GO:0016020">
    <property type="term" value="C:membrane"/>
    <property type="evidence" value="ECO:0007669"/>
    <property type="project" value="InterPro"/>
</dbReference>
<feature type="transmembrane region" description="Helical" evidence="9">
    <location>
        <begin position="59"/>
        <end position="80"/>
    </location>
</feature>
<evidence type="ECO:0000256" key="3">
    <source>
        <dbReference type="ARBA" id="ARBA00022553"/>
    </source>
</evidence>
<feature type="domain" description="PAS" evidence="11">
    <location>
        <begin position="230"/>
        <end position="309"/>
    </location>
</feature>
<dbReference type="InterPro" id="IPR003594">
    <property type="entry name" value="HATPase_dom"/>
</dbReference>